<reference evidence="1" key="1">
    <citation type="submission" date="2020-06" db="EMBL/GenBank/DDBJ databases">
        <authorList>
            <person name="Li T."/>
            <person name="Hu X."/>
            <person name="Zhang T."/>
            <person name="Song X."/>
            <person name="Zhang H."/>
            <person name="Dai N."/>
            <person name="Sheng W."/>
            <person name="Hou X."/>
            <person name="Wei L."/>
        </authorList>
    </citation>
    <scope>NUCLEOTIDE SEQUENCE</scope>
    <source>
        <strain evidence="1">G02</strain>
        <tissue evidence="1">Leaf</tissue>
    </source>
</reference>
<protein>
    <recommendedName>
        <fullName evidence="2">DUF2071 domain-containing protein</fullName>
    </recommendedName>
</protein>
<evidence type="ECO:0000313" key="1">
    <source>
        <dbReference type="EMBL" id="KAL0431107.1"/>
    </source>
</evidence>
<sequence>MAVFFWHQDGAWRIAVDMDNPVHRLFKTRYFPVCSFVDAMGRGSISYAWWSILEARPLLQARIHWRVGDDKSISLVASPWLPRPSTFRQMVPPRTLREDAWGEELFAPTGLWDEECIGLEFDLMDAEWSLSTPIHVGEVDRWCWHYDSKERFSVKSSYSLALH</sequence>
<dbReference type="EMBL" id="JACGWJ010000003">
    <property type="protein sequence ID" value="KAL0431107.1"/>
    <property type="molecule type" value="Genomic_DNA"/>
</dbReference>
<organism evidence="1">
    <name type="scientific">Sesamum radiatum</name>
    <name type="common">Black benniseed</name>
    <dbReference type="NCBI Taxonomy" id="300843"/>
    <lineage>
        <taxon>Eukaryota</taxon>
        <taxon>Viridiplantae</taxon>
        <taxon>Streptophyta</taxon>
        <taxon>Embryophyta</taxon>
        <taxon>Tracheophyta</taxon>
        <taxon>Spermatophyta</taxon>
        <taxon>Magnoliopsida</taxon>
        <taxon>eudicotyledons</taxon>
        <taxon>Gunneridae</taxon>
        <taxon>Pentapetalae</taxon>
        <taxon>asterids</taxon>
        <taxon>lamiids</taxon>
        <taxon>Lamiales</taxon>
        <taxon>Pedaliaceae</taxon>
        <taxon>Sesamum</taxon>
    </lineage>
</organism>
<dbReference type="AlphaFoldDB" id="A0AAW2VPF4"/>
<gene>
    <name evidence="1" type="ORF">Sradi_0736700</name>
</gene>
<name>A0AAW2VPF4_SESRA</name>
<reference evidence="1" key="2">
    <citation type="journal article" date="2024" name="Plant">
        <title>Genomic evolution and insights into agronomic trait innovations of Sesamum species.</title>
        <authorList>
            <person name="Miao H."/>
            <person name="Wang L."/>
            <person name="Qu L."/>
            <person name="Liu H."/>
            <person name="Sun Y."/>
            <person name="Le M."/>
            <person name="Wang Q."/>
            <person name="Wei S."/>
            <person name="Zheng Y."/>
            <person name="Lin W."/>
            <person name="Duan Y."/>
            <person name="Cao H."/>
            <person name="Xiong S."/>
            <person name="Wang X."/>
            <person name="Wei L."/>
            <person name="Li C."/>
            <person name="Ma Q."/>
            <person name="Ju M."/>
            <person name="Zhao R."/>
            <person name="Li G."/>
            <person name="Mu C."/>
            <person name="Tian Q."/>
            <person name="Mei H."/>
            <person name="Zhang T."/>
            <person name="Gao T."/>
            <person name="Zhang H."/>
        </authorList>
    </citation>
    <scope>NUCLEOTIDE SEQUENCE</scope>
    <source>
        <strain evidence="1">G02</strain>
    </source>
</reference>
<evidence type="ECO:0008006" key="2">
    <source>
        <dbReference type="Google" id="ProtNLM"/>
    </source>
</evidence>
<comment type="caution">
    <text evidence="1">The sequence shown here is derived from an EMBL/GenBank/DDBJ whole genome shotgun (WGS) entry which is preliminary data.</text>
</comment>
<accession>A0AAW2VPF4</accession>
<proteinExistence type="predicted"/>